<dbReference type="EMBL" id="CP031093">
    <property type="protein sequence ID" value="QCF25474.1"/>
    <property type="molecule type" value="Genomic_DNA"/>
</dbReference>
<keyword evidence="4" id="KW-1185">Reference proteome</keyword>
<dbReference type="PANTHER" id="PTHR10907">
    <property type="entry name" value="REGUCALCIN"/>
    <property type="match status" value="1"/>
</dbReference>
<dbReference type="PANTHER" id="PTHR10907:SF47">
    <property type="entry name" value="REGUCALCIN"/>
    <property type="match status" value="1"/>
</dbReference>
<reference evidence="3 4" key="1">
    <citation type="submission" date="2018-07" db="EMBL/GenBank/DDBJ databases">
        <title>Marsedoiliclastica nanhaica gen. nov. sp. nov., a novel marine hydrocarbonoclastic bacterium isolated from an in-situ enriched hydrocarbon-degrading consortium in deep-sea sediment.</title>
        <authorList>
            <person name="Dong C."/>
            <person name="Ma T."/>
            <person name="Liu R."/>
            <person name="Shao Z."/>
        </authorList>
    </citation>
    <scope>NUCLEOTIDE SEQUENCE [LARGE SCALE GENOMIC DNA]</scope>
    <source>
        <strain evidence="4">soil36-7</strain>
    </source>
</reference>
<dbReference type="Gene3D" id="2.120.10.30">
    <property type="entry name" value="TolB, C-terminal domain"/>
    <property type="match status" value="1"/>
</dbReference>
<gene>
    <name evidence="3" type="ORF">soil367_05770</name>
</gene>
<dbReference type="InterPro" id="IPR011042">
    <property type="entry name" value="6-blade_b-propeller_TolB-like"/>
</dbReference>
<organism evidence="3 4">
    <name type="scientific">Hydrocarboniclastica marina</name>
    <dbReference type="NCBI Taxonomy" id="2259620"/>
    <lineage>
        <taxon>Bacteria</taxon>
        <taxon>Pseudomonadati</taxon>
        <taxon>Pseudomonadota</taxon>
        <taxon>Gammaproteobacteria</taxon>
        <taxon>Alteromonadales</taxon>
        <taxon>Alteromonadaceae</taxon>
        <taxon>Hydrocarboniclastica</taxon>
    </lineage>
</organism>
<dbReference type="OrthoDB" id="241638at2"/>
<name>A0A4P7XGB0_9ALTE</name>
<dbReference type="GO" id="GO:0019853">
    <property type="term" value="P:L-ascorbic acid biosynthetic process"/>
    <property type="evidence" value="ECO:0007669"/>
    <property type="project" value="TreeGrafter"/>
</dbReference>
<sequence length="299" mass="32213">MTGHLQSLFTKGHFFEGPRWHDGRWWASDFYSHTVWAITTDGSAERVLTVNEQPSGLGWMPDGSLLVVSMRDHKVLRRWPDGRTETHADLSVHATGWANDMVVDSQGRAWVGNFGCDLAGKDALRPAALVRVDPDGTAVVAAEDLYFPNGSVITPDGGTLIVGETFGNCLTAFTIERDGRLTDRRPWATFGQRPAPGPRAEMVQQIKVAPDGCCLDAEGFIWVADAVGQRCIRVAPGGGIVDQVKAPQGLGIFACMLGGDNGRTLLLCCAPDSSPRHRSAAAEAELLTCEVEVPHAGRP</sequence>
<dbReference type="RefSeq" id="WP_136547789.1">
    <property type="nucleotide sequence ID" value="NZ_CP031093.1"/>
</dbReference>
<comment type="similarity">
    <text evidence="1">Belongs to the SMP-30/CGR1 family.</text>
</comment>
<accession>A0A4P7XGB0</accession>
<evidence type="ECO:0000256" key="1">
    <source>
        <dbReference type="ARBA" id="ARBA00008853"/>
    </source>
</evidence>
<dbReference type="InterPro" id="IPR013658">
    <property type="entry name" value="SGL"/>
</dbReference>
<dbReference type="GO" id="GO:0005509">
    <property type="term" value="F:calcium ion binding"/>
    <property type="evidence" value="ECO:0007669"/>
    <property type="project" value="TreeGrafter"/>
</dbReference>
<dbReference type="AlphaFoldDB" id="A0A4P7XGB0"/>
<dbReference type="SUPFAM" id="SSF63829">
    <property type="entry name" value="Calcium-dependent phosphotriesterase"/>
    <property type="match status" value="1"/>
</dbReference>
<proteinExistence type="inferred from homology"/>
<dbReference type="KEGG" id="hmi:soil367_05770"/>
<dbReference type="GO" id="GO:0004341">
    <property type="term" value="F:gluconolactonase activity"/>
    <property type="evidence" value="ECO:0007669"/>
    <property type="project" value="TreeGrafter"/>
</dbReference>
<protein>
    <submittedName>
        <fullName evidence="3">Gluconolactonase</fullName>
    </submittedName>
</protein>
<evidence type="ECO:0000259" key="2">
    <source>
        <dbReference type="Pfam" id="PF08450"/>
    </source>
</evidence>
<dbReference type="Proteomes" id="UP000298049">
    <property type="component" value="Chromosome"/>
</dbReference>
<evidence type="ECO:0000313" key="4">
    <source>
        <dbReference type="Proteomes" id="UP000298049"/>
    </source>
</evidence>
<evidence type="ECO:0000313" key="3">
    <source>
        <dbReference type="EMBL" id="QCF25474.1"/>
    </source>
</evidence>
<dbReference type="Pfam" id="PF08450">
    <property type="entry name" value="SGL"/>
    <property type="match status" value="1"/>
</dbReference>
<feature type="domain" description="SMP-30/Gluconolactonase/LRE-like region" evidence="2">
    <location>
        <begin position="16"/>
        <end position="267"/>
    </location>
</feature>